<dbReference type="EMBL" id="QCYK01000002">
    <property type="protein sequence ID" value="PUZ26406.1"/>
    <property type="molecule type" value="Genomic_DNA"/>
</dbReference>
<comment type="caution">
    <text evidence="3">The sequence shown here is derived from an EMBL/GenBank/DDBJ whole genome shotgun (WGS) entry which is preliminary data.</text>
</comment>
<keyword evidence="4" id="KW-1185">Reference proteome</keyword>
<gene>
    <name evidence="3" type="ORF">DCC81_13920</name>
</gene>
<reference evidence="3 4" key="1">
    <citation type="submission" date="2018-04" db="EMBL/GenBank/DDBJ databases">
        <title>Chitinophaga fuyangensis sp. nov., isolated from soil in a chemical factory.</title>
        <authorList>
            <person name="Chen K."/>
        </authorList>
    </citation>
    <scope>NUCLEOTIDE SEQUENCE [LARGE SCALE GENOMIC DNA]</scope>
    <source>
        <strain evidence="3 4">LY-1</strain>
    </source>
</reference>
<dbReference type="GO" id="GO:0008237">
    <property type="term" value="F:metallopeptidase activity"/>
    <property type="evidence" value="ECO:0007669"/>
    <property type="project" value="InterPro"/>
</dbReference>
<name>A0A2T7BJE0_9BACT</name>
<dbReference type="GO" id="GO:0004177">
    <property type="term" value="F:aminopeptidase activity"/>
    <property type="evidence" value="ECO:0007669"/>
    <property type="project" value="UniProtKB-KW"/>
</dbReference>
<proteinExistence type="predicted"/>
<feature type="signal peptide" evidence="1">
    <location>
        <begin position="1"/>
        <end position="19"/>
    </location>
</feature>
<dbReference type="GO" id="GO:0008270">
    <property type="term" value="F:zinc ion binding"/>
    <property type="evidence" value="ECO:0007669"/>
    <property type="project" value="InterPro"/>
</dbReference>
<dbReference type="SUPFAM" id="SSF55486">
    <property type="entry name" value="Metalloproteases ('zincins'), catalytic domain"/>
    <property type="match status" value="1"/>
</dbReference>
<keyword evidence="3" id="KW-0645">Protease</keyword>
<dbReference type="Proteomes" id="UP000244450">
    <property type="component" value="Unassembled WGS sequence"/>
</dbReference>
<evidence type="ECO:0000313" key="4">
    <source>
        <dbReference type="Proteomes" id="UP000244450"/>
    </source>
</evidence>
<dbReference type="CDD" id="cd09604">
    <property type="entry name" value="M1_APN_like"/>
    <property type="match status" value="1"/>
</dbReference>
<evidence type="ECO:0000313" key="3">
    <source>
        <dbReference type="EMBL" id="PUZ26406.1"/>
    </source>
</evidence>
<keyword evidence="3" id="KW-0378">Hydrolase</keyword>
<dbReference type="Gene3D" id="1.10.390.10">
    <property type="entry name" value="Neutral Protease Domain 2"/>
    <property type="match status" value="1"/>
</dbReference>
<evidence type="ECO:0000256" key="1">
    <source>
        <dbReference type="SAM" id="SignalP"/>
    </source>
</evidence>
<dbReference type="InterPro" id="IPR014782">
    <property type="entry name" value="Peptidase_M1_dom"/>
</dbReference>
<evidence type="ECO:0000259" key="2">
    <source>
        <dbReference type="Pfam" id="PF01433"/>
    </source>
</evidence>
<accession>A0A2T7BJE0</accession>
<keyword evidence="1" id="KW-0732">Signal</keyword>
<keyword evidence="3" id="KW-0031">Aminopeptidase</keyword>
<dbReference type="AlphaFoldDB" id="A0A2T7BJE0"/>
<feature type="domain" description="Peptidase M1 membrane alanine aminopeptidase" evidence="2">
    <location>
        <begin position="371"/>
        <end position="527"/>
    </location>
</feature>
<dbReference type="Pfam" id="PF01433">
    <property type="entry name" value="Peptidase_M1"/>
    <property type="match status" value="1"/>
</dbReference>
<dbReference type="OrthoDB" id="9814383at2"/>
<dbReference type="InterPro" id="IPR027268">
    <property type="entry name" value="Peptidase_M4/M1_CTD_sf"/>
</dbReference>
<protein>
    <submittedName>
        <fullName evidence="3">Aminopeptidase</fullName>
    </submittedName>
</protein>
<sequence length="622" mass="70529">MRQICCGAALLLGLGSVHAQSLYMPRNIKQAYDKGTRSLDGKPGAHYWQNHGRYDIQITSAPPSQMINGRETIMYRNNSKDTLKWLAIRLIDNIHKPQASRANYVSADFLSSGMQVDTAKVNGQPVEFNNNVGTVSQLRLPQALLPGDSVNLYFSWRQELSKESGREGMIAEHTQYLAYFYPRVAVYDDYNGWDVVEHTDRTEFYNDFNDYRVAVTVPKDFIVWGTGTLQNMNEVLQPATAERLRQSFITNDVLHIASAKDLADKTVTAPNSQNTWIWTAEHITDVAMGISNEYLWDASSAVVDSSTMRRASMQAAYNPASEDFTRSVANGQYALTWFSHHWPGVAYPFPKMTAFQGFADMEYPMMCNDSHVDNARFAELVQDHEMAHTWFPFYMGINETRYAFMDEGWATTFEYLIGIAETDQAKADNFYRAFRVNRYINDKSTEEDMPIISMSNQVSGMGYGSNAYGKPSMAYLSLKDLLGDDLFRKGLHTYMDRWHGKHPIPWDFFYSFNDATGQDLNWFWNAWFFSYHYIDLAIGNVKTGNRDTRITINNVGGFPIPFDVVVTNADGSTKKYHQTPAVWKANGKQATITVPAANAQSVKLDNGIFMDATPADNSRSAR</sequence>
<organism evidence="3 4">
    <name type="scientific">Chitinophaga parva</name>
    <dbReference type="NCBI Taxonomy" id="2169414"/>
    <lineage>
        <taxon>Bacteria</taxon>
        <taxon>Pseudomonadati</taxon>
        <taxon>Bacteroidota</taxon>
        <taxon>Chitinophagia</taxon>
        <taxon>Chitinophagales</taxon>
        <taxon>Chitinophagaceae</taxon>
        <taxon>Chitinophaga</taxon>
    </lineage>
</organism>
<feature type="chain" id="PRO_5015763320" evidence="1">
    <location>
        <begin position="20"/>
        <end position="622"/>
    </location>
</feature>